<dbReference type="PANTHER" id="PTHR43024:SF1">
    <property type="entry name" value="UDP-N-ACETYLMURAMOYL-TRIPEPTIDE--D-ALANYL-D-ALANINE LIGASE"/>
    <property type="match status" value="1"/>
</dbReference>
<evidence type="ECO:0000259" key="6">
    <source>
        <dbReference type="Pfam" id="PF08245"/>
    </source>
</evidence>
<evidence type="ECO:0000256" key="2">
    <source>
        <dbReference type="ARBA" id="ARBA00022741"/>
    </source>
</evidence>
<protein>
    <submittedName>
        <fullName evidence="7">UDP-N-acetylmuramoyl-tripeptide--D-alanyl-D-alanine ligase</fullName>
    </submittedName>
</protein>
<keyword evidence="4" id="KW-0472">Membrane</keyword>
<dbReference type="Pfam" id="PF08245">
    <property type="entry name" value="Mur_ligase_M"/>
    <property type="match status" value="1"/>
</dbReference>
<evidence type="ECO:0000313" key="8">
    <source>
        <dbReference type="Proteomes" id="UP000294567"/>
    </source>
</evidence>
<evidence type="ECO:0000259" key="5">
    <source>
        <dbReference type="Pfam" id="PF02875"/>
    </source>
</evidence>
<dbReference type="InterPro" id="IPR036615">
    <property type="entry name" value="Mur_ligase_C_dom_sf"/>
</dbReference>
<comment type="caution">
    <text evidence="7">The sequence shown here is derived from an EMBL/GenBank/DDBJ whole genome shotgun (WGS) entry which is preliminary data.</text>
</comment>
<evidence type="ECO:0000256" key="4">
    <source>
        <dbReference type="SAM" id="Phobius"/>
    </source>
</evidence>
<evidence type="ECO:0000256" key="3">
    <source>
        <dbReference type="ARBA" id="ARBA00022840"/>
    </source>
</evidence>
<keyword evidence="1 7" id="KW-0436">Ligase</keyword>
<dbReference type="SUPFAM" id="SSF53623">
    <property type="entry name" value="MurD-like peptide ligases, catalytic domain"/>
    <property type="match status" value="1"/>
</dbReference>
<dbReference type="InterPro" id="IPR004101">
    <property type="entry name" value="Mur_ligase_C"/>
</dbReference>
<evidence type="ECO:0000256" key="1">
    <source>
        <dbReference type="ARBA" id="ARBA00022598"/>
    </source>
</evidence>
<feature type="domain" description="Mur ligase C-terminal" evidence="5">
    <location>
        <begin position="416"/>
        <end position="538"/>
    </location>
</feature>
<feature type="transmembrane region" description="Helical" evidence="4">
    <location>
        <begin position="145"/>
        <end position="162"/>
    </location>
</feature>
<dbReference type="OrthoDB" id="9801978at2"/>
<keyword evidence="8" id="KW-1185">Reference proteome</keyword>
<evidence type="ECO:0000313" key="7">
    <source>
        <dbReference type="EMBL" id="TCS87460.1"/>
    </source>
</evidence>
<keyword evidence="4" id="KW-1133">Transmembrane helix</keyword>
<proteinExistence type="predicted"/>
<reference evidence="7 8" key="1">
    <citation type="submission" date="2019-03" db="EMBL/GenBank/DDBJ databases">
        <title>Genomic Encyclopedia of Type Strains, Phase IV (KMG-IV): sequencing the most valuable type-strain genomes for metagenomic binning, comparative biology and taxonomic classification.</title>
        <authorList>
            <person name="Goeker M."/>
        </authorList>
    </citation>
    <scope>NUCLEOTIDE SEQUENCE [LARGE SCALE GENOMIC DNA]</scope>
    <source>
        <strain evidence="7 8">DSM 26752</strain>
    </source>
</reference>
<feature type="transmembrane region" description="Helical" evidence="4">
    <location>
        <begin position="119"/>
        <end position="138"/>
    </location>
</feature>
<keyword evidence="4" id="KW-0812">Transmembrane</keyword>
<dbReference type="InterPro" id="IPR036565">
    <property type="entry name" value="Mur-like_cat_sf"/>
</dbReference>
<feature type="domain" description="Mur ligase central" evidence="6">
    <location>
        <begin position="204"/>
        <end position="393"/>
    </location>
</feature>
<feature type="transmembrane region" description="Helical" evidence="4">
    <location>
        <begin position="80"/>
        <end position="99"/>
    </location>
</feature>
<dbReference type="SUPFAM" id="SSF53244">
    <property type="entry name" value="MurD-like peptide ligases, peptide-binding domain"/>
    <property type="match status" value="1"/>
</dbReference>
<dbReference type="EMBL" id="SMAE01000011">
    <property type="protein sequence ID" value="TCS87460.1"/>
    <property type="molecule type" value="Genomic_DNA"/>
</dbReference>
<dbReference type="InterPro" id="IPR051046">
    <property type="entry name" value="MurCDEF_CellWall_CoF430Synth"/>
</dbReference>
<organism evidence="7 8">
    <name type="scientific">Keratinibaculum paraultunense</name>
    <dbReference type="NCBI Taxonomy" id="1278232"/>
    <lineage>
        <taxon>Bacteria</taxon>
        <taxon>Bacillati</taxon>
        <taxon>Bacillota</taxon>
        <taxon>Tissierellia</taxon>
        <taxon>Tissierellales</taxon>
        <taxon>Tepidimicrobiaceae</taxon>
        <taxon>Keratinibaculum</taxon>
    </lineage>
</organism>
<dbReference type="InterPro" id="IPR013221">
    <property type="entry name" value="Mur_ligase_cen"/>
</dbReference>
<dbReference type="GO" id="GO:0016881">
    <property type="term" value="F:acid-amino acid ligase activity"/>
    <property type="evidence" value="ECO:0007669"/>
    <property type="project" value="InterPro"/>
</dbReference>
<feature type="transmembrane region" description="Helical" evidence="4">
    <location>
        <begin position="56"/>
        <end position="73"/>
    </location>
</feature>
<dbReference type="Pfam" id="PF02875">
    <property type="entry name" value="Mur_ligase_C"/>
    <property type="match status" value="1"/>
</dbReference>
<dbReference type="Gene3D" id="3.40.1190.10">
    <property type="entry name" value="Mur-like, catalytic domain"/>
    <property type="match status" value="1"/>
</dbReference>
<dbReference type="Gene3D" id="3.90.190.20">
    <property type="entry name" value="Mur ligase, C-terminal domain"/>
    <property type="match status" value="1"/>
</dbReference>
<dbReference type="AlphaFoldDB" id="A0A4R3KRA6"/>
<name>A0A4R3KRA6_9FIRM</name>
<keyword evidence="3" id="KW-0067">ATP-binding</keyword>
<keyword evidence="2" id="KW-0547">Nucleotide-binding</keyword>
<sequence>MNKLIAFLLILLWVYFLMDRSKFFLHMIQLEGYKNDEYRKWLSKSGKAYDDKLKKSMKIISIMTIVYLIYIILFRKGTQFNIFVLYAFYIVWTLCMFLARTKDEEAKKPLVFTKRATRLYITNLILNIVLLLIIRTICVKSINDAILCSPIVLFIGTLLYYFQPETMYVSNILIKPVEDSINRWYFRQAQEKIDSMEDLYVIGITGSFGKTSTKFITSTILKQRYKVLSTPESYNTPMGLSKVINNELTEEYQVFIAEMGARNIGDIKELVQLTKPKIGVITSIGPAHLETFKNIDNIMKTKYELIEELSIDGIAIFNYDNEYVKKLADKTFKEKILYGMENIEELDIYAEDVEVSELGSTFTIKDKKGNSIRCTTKLLGKHNIYNILAGVSVAVAMGMNFEEIKRGIQKIEPIPHRLDIINPGTGIIIIDDAFNSNPIGAKAALDVLSQFKEGRKIIVTPGMVELGEKEAEANREFGVNIGKVCDYVILVGKKRTIPIYEGLMEVDYNENNIFVVKDLDEATQVIQKIAKPKDVILFENDLPDNYEE</sequence>
<dbReference type="PANTHER" id="PTHR43024">
    <property type="entry name" value="UDP-N-ACETYLMURAMOYL-TRIPEPTIDE--D-ALANYL-D-ALANINE LIGASE"/>
    <property type="match status" value="1"/>
</dbReference>
<accession>A0A4R3KRA6</accession>
<dbReference type="Proteomes" id="UP000294567">
    <property type="component" value="Unassembled WGS sequence"/>
</dbReference>
<dbReference type="GO" id="GO:0005524">
    <property type="term" value="F:ATP binding"/>
    <property type="evidence" value="ECO:0007669"/>
    <property type="project" value="UniProtKB-KW"/>
</dbReference>
<gene>
    <name evidence="7" type="ORF">EDD65_11122</name>
</gene>